<sequence>MSAQTRMTQDQLRQATPQRTPLVDNSCMARLQPTQETLRILYLHSGNECAYPDCSARIINDAGTYIAQLAHIEAAERGGPRYRESQTDEERRSADNLLFLCYMHHKITDGSEYTVARMQKLKNDHEARFGEAAITRLSDAVQDLTKQQQAHGSFVLHRLADFLDLPDRSVELPALVAEMQTFGAHLADLPREHRGILAIILEKGKSPSWSRSEIRMQIHNLEARAGVSYGGLYPHLKFLEEEGFVDLDIEEPEDNVPRVSLRENREFATPIWEVIRDYCNAEGASVMDIIVDLDFSGLD</sequence>
<organism evidence="1 2">
    <name type="scientific">Actinoplanes oblitus</name>
    <dbReference type="NCBI Taxonomy" id="3040509"/>
    <lineage>
        <taxon>Bacteria</taxon>
        <taxon>Bacillati</taxon>
        <taxon>Actinomycetota</taxon>
        <taxon>Actinomycetes</taxon>
        <taxon>Micromonosporales</taxon>
        <taxon>Micromonosporaceae</taxon>
        <taxon>Actinoplanes</taxon>
    </lineage>
</organism>
<dbReference type="Proteomes" id="UP001240150">
    <property type="component" value="Chromosome"/>
</dbReference>
<dbReference type="RefSeq" id="WP_284920014.1">
    <property type="nucleotide sequence ID" value="NZ_CP126980.1"/>
</dbReference>
<dbReference type="InterPro" id="IPR036390">
    <property type="entry name" value="WH_DNA-bd_sf"/>
</dbReference>
<dbReference type="EMBL" id="CP126980">
    <property type="protein sequence ID" value="WIM98633.1"/>
    <property type="molecule type" value="Genomic_DNA"/>
</dbReference>
<name>A0ABY8WLW4_9ACTN</name>
<dbReference type="SUPFAM" id="SSF46785">
    <property type="entry name" value="Winged helix' DNA-binding domain"/>
    <property type="match status" value="1"/>
</dbReference>
<proteinExistence type="predicted"/>
<keyword evidence="2" id="KW-1185">Reference proteome</keyword>
<accession>A0ABY8WLW4</accession>
<protein>
    <submittedName>
        <fullName evidence="1">Uncharacterized protein</fullName>
    </submittedName>
</protein>
<gene>
    <name evidence="1" type="ORF">ACTOB_002237</name>
</gene>
<evidence type="ECO:0000313" key="2">
    <source>
        <dbReference type="Proteomes" id="UP001240150"/>
    </source>
</evidence>
<reference evidence="1 2" key="1">
    <citation type="submission" date="2023-06" db="EMBL/GenBank/DDBJ databases">
        <authorList>
            <person name="Yushchuk O."/>
            <person name="Binda E."/>
            <person name="Ruckert-Reed C."/>
            <person name="Fedorenko V."/>
            <person name="Kalinowski J."/>
            <person name="Marinelli F."/>
        </authorList>
    </citation>
    <scope>NUCLEOTIDE SEQUENCE [LARGE SCALE GENOMIC DNA]</scope>
    <source>
        <strain evidence="1 2">NRRL 3884</strain>
    </source>
</reference>
<evidence type="ECO:0000313" key="1">
    <source>
        <dbReference type="EMBL" id="WIM98633.1"/>
    </source>
</evidence>